<protein>
    <submittedName>
        <fullName evidence="3">Uncharacterized protein</fullName>
    </submittedName>
</protein>
<accession>A0A7G9WHA0</accession>
<feature type="transmembrane region" description="Helical" evidence="2">
    <location>
        <begin position="58"/>
        <end position="78"/>
    </location>
</feature>
<sequence length="112" mass="12356">MDSCLYMGLMLVFAACVLVAVFRPQERKGKLLCLLLALMGAMTISFQEDGVFLLTAQMLLGAVMTLCTTGVLLAEVHARRAAKAAKRRAQHRSSARRVSEQPVYVQEERRAA</sequence>
<dbReference type="AlphaFoldDB" id="A0A7G9WHA0"/>
<dbReference type="KEGG" id="caml:H6X83_14300"/>
<evidence type="ECO:0000313" key="3">
    <source>
        <dbReference type="EMBL" id="QNO18062.1"/>
    </source>
</evidence>
<dbReference type="RefSeq" id="WP_212507127.1">
    <property type="nucleotide sequence ID" value="NZ_CP060696.1"/>
</dbReference>
<feature type="region of interest" description="Disordered" evidence="1">
    <location>
        <begin position="84"/>
        <end position="112"/>
    </location>
</feature>
<keyword evidence="2" id="KW-0812">Transmembrane</keyword>
<evidence type="ECO:0000313" key="4">
    <source>
        <dbReference type="Proteomes" id="UP000516046"/>
    </source>
</evidence>
<keyword evidence="2" id="KW-0472">Membrane</keyword>
<feature type="transmembrane region" description="Helical" evidence="2">
    <location>
        <begin position="6"/>
        <end position="22"/>
    </location>
</feature>
<keyword evidence="2" id="KW-1133">Transmembrane helix</keyword>
<keyword evidence="4" id="KW-1185">Reference proteome</keyword>
<feature type="transmembrane region" description="Helical" evidence="2">
    <location>
        <begin position="29"/>
        <end position="46"/>
    </location>
</feature>
<evidence type="ECO:0000256" key="1">
    <source>
        <dbReference type="SAM" id="MobiDB-lite"/>
    </source>
</evidence>
<reference evidence="3 4" key="1">
    <citation type="submission" date="2020-08" db="EMBL/GenBank/DDBJ databases">
        <authorList>
            <person name="Ren C."/>
            <person name="Gu Y."/>
            <person name="Xu Y."/>
        </authorList>
    </citation>
    <scope>NUCLEOTIDE SEQUENCE [LARGE SCALE GENOMIC DNA]</scope>
    <source>
        <strain evidence="3 4">LBM18003</strain>
    </source>
</reference>
<dbReference type="Proteomes" id="UP000516046">
    <property type="component" value="Chromosome"/>
</dbReference>
<name>A0A7G9WHA0_9FIRM</name>
<dbReference type="EMBL" id="CP060696">
    <property type="protein sequence ID" value="QNO18062.1"/>
    <property type="molecule type" value="Genomic_DNA"/>
</dbReference>
<feature type="compositionally biased region" description="Basic residues" evidence="1">
    <location>
        <begin position="84"/>
        <end position="95"/>
    </location>
</feature>
<proteinExistence type="predicted"/>
<evidence type="ECO:0000256" key="2">
    <source>
        <dbReference type="SAM" id="Phobius"/>
    </source>
</evidence>
<gene>
    <name evidence="3" type="ORF">H6X83_14300</name>
</gene>
<organism evidence="3 4">
    <name type="scientific">Caproicibacterium amylolyticum</name>
    <dbReference type="NCBI Taxonomy" id="2766537"/>
    <lineage>
        <taxon>Bacteria</taxon>
        <taxon>Bacillati</taxon>
        <taxon>Bacillota</taxon>
        <taxon>Clostridia</taxon>
        <taxon>Eubacteriales</taxon>
        <taxon>Oscillospiraceae</taxon>
        <taxon>Caproicibacterium</taxon>
    </lineage>
</organism>